<keyword evidence="1" id="KW-0812">Transmembrane</keyword>
<dbReference type="AlphaFoldDB" id="A0A699ZDR3"/>
<gene>
    <name evidence="2" type="ORF">HaLaN_18040</name>
</gene>
<proteinExistence type="predicted"/>
<organism evidence="2 3">
    <name type="scientific">Haematococcus lacustris</name>
    <name type="common">Green alga</name>
    <name type="synonym">Haematococcus pluvialis</name>
    <dbReference type="NCBI Taxonomy" id="44745"/>
    <lineage>
        <taxon>Eukaryota</taxon>
        <taxon>Viridiplantae</taxon>
        <taxon>Chlorophyta</taxon>
        <taxon>core chlorophytes</taxon>
        <taxon>Chlorophyceae</taxon>
        <taxon>CS clade</taxon>
        <taxon>Chlamydomonadales</taxon>
        <taxon>Haematococcaceae</taxon>
        <taxon>Haematococcus</taxon>
    </lineage>
</organism>
<evidence type="ECO:0000256" key="1">
    <source>
        <dbReference type="SAM" id="Phobius"/>
    </source>
</evidence>
<sequence length="95" mass="10048">MHFQSCIAVPVQPPAWLWCWLGLGSLALALGASMGTAGSSGDRSTQASTVLRAGELGEPLTHPVFDYEANDASRYAHNPHYPVGLGSAYDKEFAA</sequence>
<feature type="transmembrane region" description="Helical" evidence="1">
    <location>
        <begin position="15"/>
        <end position="34"/>
    </location>
</feature>
<keyword evidence="1" id="KW-0472">Membrane</keyword>
<protein>
    <submittedName>
        <fullName evidence="2">Uncharacterized protein</fullName>
    </submittedName>
</protein>
<name>A0A699ZDR3_HAELA</name>
<feature type="non-terminal residue" evidence="2">
    <location>
        <position position="95"/>
    </location>
</feature>
<evidence type="ECO:0000313" key="2">
    <source>
        <dbReference type="EMBL" id="GFH20847.1"/>
    </source>
</evidence>
<dbReference type="Proteomes" id="UP000485058">
    <property type="component" value="Unassembled WGS sequence"/>
</dbReference>
<dbReference type="EMBL" id="BLLF01001709">
    <property type="protein sequence ID" value="GFH20847.1"/>
    <property type="molecule type" value="Genomic_DNA"/>
</dbReference>
<comment type="caution">
    <text evidence="2">The sequence shown here is derived from an EMBL/GenBank/DDBJ whole genome shotgun (WGS) entry which is preliminary data.</text>
</comment>
<reference evidence="2 3" key="1">
    <citation type="submission" date="2020-02" db="EMBL/GenBank/DDBJ databases">
        <title>Draft genome sequence of Haematococcus lacustris strain NIES-144.</title>
        <authorList>
            <person name="Morimoto D."/>
            <person name="Nakagawa S."/>
            <person name="Yoshida T."/>
            <person name="Sawayama S."/>
        </authorList>
    </citation>
    <scope>NUCLEOTIDE SEQUENCE [LARGE SCALE GENOMIC DNA]</scope>
    <source>
        <strain evidence="2 3">NIES-144</strain>
    </source>
</reference>
<keyword evidence="1" id="KW-1133">Transmembrane helix</keyword>
<accession>A0A699ZDR3</accession>
<keyword evidence="3" id="KW-1185">Reference proteome</keyword>
<evidence type="ECO:0000313" key="3">
    <source>
        <dbReference type="Proteomes" id="UP000485058"/>
    </source>
</evidence>